<evidence type="ECO:0000313" key="4">
    <source>
        <dbReference type="Proteomes" id="UP001500902"/>
    </source>
</evidence>
<protein>
    <recommendedName>
        <fullName evidence="5">Serine/threonine protein kinase</fullName>
    </recommendedName>
</protein>
<dbReference type="EMBL" id="BAAAZP010000099">
    <property type="protein sequence ID" value="GAA3682731.1"/>
    <property type="molecule type" value="Genomic_DNA"/>
</dbReference>
<keyword evidence="4" id="KW-1185">Reference proteome</keyword>
<feature type="compositionally biased region" description="Low complexity" evidence="1">
    <location>
        <begin position="34"/>
        <end position="65"/>
    </location>
</feature>
<dbReference type="RefSeq" id="WP_344883845.1">
    <property type="nucleotide sequence ID" value="NZ_BAAAZP010000099.1"/>
</dbReference>
<evidence type="ECO:0000256" key="2">
    <source>
        <dbReference type="SAM" id="SignalP"/>
    </source>
</evidence>
<reference evidence="4" key="1">
    <citation type="journal article" date="2019" name="Int. J. Syst. Evol. Microbiol.">
        <title>The Global Catalogue of Microorganisms (GCM) 10K type strain sequencing project: providing services to taxonomists for standard genome sequencing and annotation.</title>
        <authorList>
            <consortium name="The Broad Institute Genomics Platform"/>
            <consortium name="The Broad Institute Genome Sequencing Center for Infectious Disease"/>
            <person name="Wu L."/>
            <person name="Ma J."/>
        </authorList>
    </citation>
    <scope>NUCLEOTIDE SEQUENCE [LARGE SCALE GENOMIC DNA]</scope>
    <source>
        <strain evidence="4">JCM 16904</strain>
    </source>
</reference>
<feature type="chain" id="PRO_5046414131" description="Serine/threonine protein kinase" evidence="2">
    <location>
        <begin position="18"/>
        <end position="232"/>
    </location>
</feature>
<feature type="region of interest" description="Disordered" evidence="1">
    <location>
        <begin position="30"/>
        <end position="65"/>
    </location>
</feature>
<proteinExistence type="predicted"/>
<evidence type="ECO:0000313" key="3">
    <source>
        <dbReference type="EMBL" id="GAA3682731.1"/>
    </source>
</evidence>
<keyword evidence="2" id="KW-0732">Signal</keyword>
<name>A0ABP7CB36_9ACTN</name>
<evidence type="ECO:0008006" key="5">
    <source>
        <dbReference type="Google" id="ProtNLM"/>
    </source>
</evidence>
<gene>
    <name evidence="3" type="ORF">GCM10022224_053980</name>
</gene>
<feature type="signal peptide" evidence="2">
    <location>
        <begin position="1"/>
        <end position="17"/>
    </location>
</feature>
<dbReference type="Proteomes" id="UP001500902">
    <property type="component" value="Unassembled WGS sequence"/>
</dbReference>
<organism evidence="3 4">
    <name type="scientific">Nonomuraea antimicrobica</name>
    <dbReference type="NCBI Taxonomy" id="561173"/>
    <lineage>
        <taxon>Bacteria</taxon>
        <taxon>Bacillati</taxon>
        <taxon>Actinomycetota</taxon>
        <taxon>Actinomycetes</taxon>
        <taxon>Streptosporangiales</taxon>
        <taxon>Streptosporangiaceae</taxon>
        <taxon>Nonomuraea</taxon>
    </lineage>
</organism>
<accession>A0ABP7CB36</accession>
<sequence>MSTLGPFLTLAAGAVLAVGLGVASITATPPAGNTAADTPTEAPAAGQTAAEPSSPTPSPSATSPEEIVKADYGGRVKGSGALIAVSVRNGKAVGYFCDGRSEVWFKGSGTAGELRLTGAADTGSKITAELDDGRAEGSVSIGGRKWRFVAPTVVKPSGLYRATAVVRGARLRAGWIVIRNQDGGYDQVGAAFAGEEQFGVPRLDSGRPTAPVTVAGTTVQPKDVDGFIEEMR</sequence>
<evidence type="ECO:0000256" key="1">
    <source>
        <dbReference type="SAM" id="MobiDB-lite"/>
    </source>
</evidence>
<comment type="caution">
    <text evidence="3">The sequence shown here is derived from an EMBL/GenBank/DDBJ whole genome shotgun (WGS) entry which is preliminary data.</text>
</comment>